<keyword evidence="3" id="KW-1185">Reference proteome</keyword>
<dbReference type="Proteomes" id="UP000799536">
    <property type="component" value="Unassembled WGS sequence"/>
</dbReference>
<evidence type="ECO:0000313" key="3">
    <source>
        <dbReference type="Proteomes" id="UP000799536"/>
    </source>
</evidence>
<feature type="compositionally biased region" description="Acidic residues" evidence="1">
    <location>
        <begin position="147"/>
        <end position="166"/>
    </location>
</feature>
<name>A0A9P4MSA8_9PLEO</name>
<reference evidence="2" key="1">
    <citation type="journal article" date="2020" name="Stud. Mycol.">
        <title>101 Dothideomycetes genomes: a test case for predicting lifestyles and emergence of pathogens.</title>
        <authorList>
            <person name="Haridas S."/>
            <person name="Albert R."/>
            <person name="Binder M."/>
            <person name="Bloem J."/>
            <person name="Labutti K."/>
            <person name="Salamov A."/>
            <person name="Andreopoulos B."/>
            <person name="Baker S."/>
            <person name="Barry K."/>
            <person name="Bills G."/>
            <person name="Bluhm B."/>
            <person name="Cannon C."/>
            <person name="Castanera R."/>
            <person name="Culley D."/>
            <person name="Daum C."/>
            <person name="Ezra D."/>
            <person name="Gonzalez J."/>
            <person name="Henrissat B."/>
            <person name="Kuo A."/>
            <person name="Liang C."/>
            <person name="Lipzen A."/>
            <person name="Lutzoni F."/>
            <person name="Magnuson J."/>
            <person name="Mondo S."/>
            <person name="Nolan M."/>
            <person name="Ohm R."/>
            <person name="Pangilinan J."/>
            <person name="Park H.-J."/>
            <person name="Ramirez L."/>
            <person name="Alfaro M."/>
            <person name="Sun H."/>
            <person name="Tritt A."/>
            <person name="Yoshinaga Y."/>
            <person name="Zwiers L.-H."/>
            <person name="Turgeon B."/>
            <person name="Goodwin S."/>
            <person name="Spatafora J."/>
            <person name="Crous P."/>
            <person name="Grigoriev I."/>
        </authorList>
    </citation>
    <scope>NUCLEOTIDE SEQUENCE</scope>
    <source>
        <strain evidence="2">ATCC 74209</strain>
    </source>
</reference>
<sequence length="291" mass="31951">MSVCVECKDPLVIEVHPDDSDSDIEMEGGAASSSAAAGAAGGVQTVPDDVLLNCGCHFHWQCLLSAYQITQCPSCSSSITTPDPETGSPQILVTYTNEGGVQKDLDILPLLSEESYLKAYPEERRARAFLEFCREGDFESVLQLLLDDEDEDEDEDVEEDEGEGVMDTDNKGKGRSHEGHEHTHTKMSPDALLRYQDPLQDNQSALHCAVLSQSREIAWLLLLLASTLPLTEFPAQVFQEAEVRGIMRAPNVEELVDIRTMRDTEGRSADDLAKVIGGVWRGWEGTGRLAI</sequence>
<evidence type="ECO:0000313" key="2">
    <source>
        <dbReference type="EMBL" id="KAF2201291.1"/>
    </source>
</evidence>
<dbReference type="EMBL" id="ML993982">
    <property type="protein sequence ID" value="KAF2201291.1"/>
    <property type="molecule type" value="Genomic_DNA"/>
</dbReference>
<comment type="caution">
    <text evidence="2">The sequence shown here is derived from an EMBL/GenBank/DDBJ whole genome shotgun (WGS) entry which is preliminary data.</text>
</comment>
<gene>
    <name evidence="2" type="ORF">GQ43DRAFT_471911</name>
</gene>
<evidence type="ECO:0000256" key="1">
    <source>
        <dbReference type="SAM" id="MobiDB-lite"/>
    </source>
</evidence>
<feature type="compositionally biased region" description="Basic and acidic residues" evidence="1">
    <location>
        <begin position="168"/>
        <end position="184"/>
    </location>
</feature>
<organism evidence="2 3">
    <name type="scientific">Delitschia confertaspora ATCC 74209</name>
    <dbReference type="NCBI Taxonomy" id="1513339"/>
    <lineage>
        <taxon>Eukaryota</taxon>
        <taxon>Fungi</taxon>
        <taxon>Dikarya</taxon>
        <taxon>Ascomycota</taxon>
        <taxon>Pezizomycotina</taxon>
        <taxon>Dothideomycetes</taxon>
        <taxon>Pleosporomycetidae</taxon>
        <taxon>Pleosporales</taxon>
        <taxon>Delitschiaceae</taxon>
        <taxon>Delitschia</taxon>
    </lineage>
</organism>
<dbReference type="AlphaFoldDB" id="A0A9P4MSA8"/>
<feature type="region of interest" description="Disordered" evidence="1">
    <location>
        <begin position="147"/>
        <end position="187"/>
    </location>
</feature>
<dbReference type="OrthoDB" id="46529at2759"/>
<accession>A0A9P4MSA8</accession>
<protein>
    <submittedName>
        <fullName evidence="2">Uncharacterized protein</fullName>
    </submittedName>
</protein>
<proteinExistence type="predicted"/>